<dbReference type="Pfam" id="PF19655">
    <property type="entry name" value="DUF6158"/>
    <property type="match status" value="1"/>
</dbReference>
<evidence type="ECO:0000313" key="2">
    <source>
        <dbReference type="Proteomes" id="UP000468735"/>
    </source>
</evidence>
<protein>
    <submittedName>
        <fullName evidence="1">Uncharacterized protein</fullName>
    </submittedName>
</protein>
<dbReference type="InterPro" id="IPR046156">
    <property type="entry name" value="DUF6158"/>
</dbReference>
<evidence type="ECO:0000313" key="1">
    <source>
        <dbReference type="EMBL" id="KAB2342109.1"/>
    </source>
</evidence>
<proteinExistence type="predicted"/>
<sequence>MSTGVDPSALSDEDLLRELGSLYDTRLDALRHAAVQAFGEHTKRMNLLEAEYVRRRPAREVDPGRLRAGARAR</sequence>
<dbReference type="RefSeq" id="WP_151567501.1">
    <property type="nucleotide sequence ID" value="NZ_WBMT01000023.1"/>
</dbReference>
<dbReference type="Proteomes" id="UP000468735">
    <property type="component" value="Unassembled WGS sequence"/>
</dbReference>
<dbReference type="OrthoDB" id="4859584at2"/>
<reference evidence="1 2" key="1">
    <citation type="submission" date="2019-09" db="EMBL/GenBank/DDBJ databases">
        <title>Actinomadura physcomitrii sp. nov., a novel actinomycete isolated from moss [Physcomitrium sphaericum (Ludw) Fuernr].</title>
        <authorList>
            <person name="Zhuang X."/>
            <person name="Liu C."/>
        </authorList>
    </citation>
    <scope>NUCLEOTIDE SEQUENCE [LARGE SCALE GENOMIC DNA]</scope>
    <source>
        <strain evidence="1 2">HMC1</strain>
    </source>
</reference>
<comment type="caution">
    <text evidence="1">The sequence shown here is derived from an EMBL/GenBank/DDBJ whole genome shotgun (WGS) entry which is preliminary data.</text>
</comment>
<organism evidence="1 2">
    <name type="scientific">Actinomadura rudentiformis</name>
    <dbReference type="NCBI Taxonomy" id="359158"/>
    <lineage>
        <taxon>Bacteria</taxon>
        <taxon>Bacillati</taxon>
        <taxon>Actinomycetota</taxon>
        <taxon>Actinomycetes</taxon>
        <taxon>Streptosporangiales</taxon>
        <taxon>Thermomonosporaceae</taxon>
        <taxon>Actinomadura</taxon>
    </lineage>
</organism>
<keyword evidence="2" id="KW-1185">Reference proteome</keyword>
<accession>A0A6H9YNA9</accession>
<dbReference type="AlphaFoldDB" id="A0A6H9YNA9"/>
<gene>
    <name evidence="1" type="ORF">F8566_39250</name>
</gene>
<dbReference type="EMBL" id="WBMT01000023">
    <property type="protein sequence ID" value="KAB2342109.1"/>
    <property type="molecule type" value="Genomic_DNA"/>
</dbReference>
<name>A0A6H9YNA9_9ACTN</name>